<dbReference type="InterPro" id="IPR023574">
    <property type="entry name" value="Ribosomal_uL4_dom_sf"/>
</dbReference>
<keyword evidence="6" id="KW-1185">Reference proteome</keyword>
<dbReference type="STRING" id="22663.A0A2I0JM73"/>
<dbReference type="InterPro" id="IPR002136">
    <property type="entry name" value="Ribosomal_uL4"/>
</dbReference>
<protein>
    <recommendedName>
        <fullName evidence="4">Large ribosomal subunit protein uL4m</fullName>
    </recommendedName>
</protein>
<accession>A0A2I0JM73</accession>
<dbReference type="InterPro" id="IPR013005">
    <property type="entry name" value="Ribosomal_uL4-like"/>
</dbReference>
<sequence>MEKTVVSEGVGLGMGHYVGAQFRGGCVLFGPKPPSHAFKMNKKLKVFAVTCRFYVHISNYFYSFWCFEDLELPTHQTKKIVNYVKQMENTKKVLLVDGGQIRQNLKLATQNLHYVDVLPSIGFHSRFGSVSRSILYEFCVLSRNF</sequence>
<organism evidence="5 6">
    <name type="scientific">Punica granatum</name>
    <name type="common">Pomegranate</name>
    <dbReference type="NCBI Taxonomy" id="22663"/>
    <lineage>
        <taxon>Eukaryota</taxon>
        <taxon>Viridiplantae</taxon>
        <taxon>Streptophyta</taxon>
        <taxon>Embryophyta</taxon>
        <taxon>Tracheophyta</taxon>
        <taxon>Spermatophyta</taxon>
        <taxon>Magnoliopsida</taxon>
        <taxon>eudicotyledons</taxon>
        <taxon>Gunneridae</taxon>
        <taxon>Pentapetalae</taxon>
        <taxon>rosids</taxon>
        <taxon>malvids</taxon>
        <taxon>Myrtales</taxon>
        <taxon>Lythraceae</taxon>
        <taxon>Punica</taxon>
    </lineage>
</organism>
<dbReference type="GO" id="GO:0003735">
    <property type="term" value="F:structural constituent of ribosome"/>
    <property type="evidence" value="ECO:0007669"/>
    <property type="project" value="InterPro"/>
</dbReference>
<dbReference type="PANTHER" id="PTHR10746">
    <property type="entry name" value="50S RIBOSOMAL PROTEIN L4"/>
    <property type="match status" value="1"/>
</dbReference>
<dbReference type="Gene3D" id="3.40.1370.10">
    <property type="match status" value="1"/>
</dbReference>
<gene>
    <name evidence="5" type="ORF">CRG98_022216</name>
</gene>
<comment type="caution">
    <text evidence="5">The sequence shown here is derived from an EMBL/GenBank/DDBJ whole genome shotgun (WGS) entry which is preliminary data.</text>
</comment>
<evidence type="ECO:0000313" key="6">
    <source>
        <dbReference type="Proteomes" id="UP000233551"/>
    </source>
</evidence>
<reference evidence="5 6" key="1">
    <citation type="submission" date="2017-11" db="EMBL/GenBank/DDBJ databases">
        <title>De-novo sequencing of pomegranate (Punica granatum L.) genome.</title>
        <authorList>
            <person name="Akparov Z."/>
            <person name="Amiraslanov A."/>
            <person name="Hajiyeva S."/>
            <person name="Abbasov M."/>
            <person name="Kaur K."/>
            <person name="Hamwieh A."/>
            <person name="Solovyev V."/>
            <person name="Salamov A."/>
            <person name="Braich B."/>
            <person name="Kosarev P."/>
            <person name="Mahmoud A."/>
            <person name="Hajiyev E."/>
            <person name="Babayeva S."/>
            <person name="Izzatullayeva V."/>
            <person name="Mammadov A."/>
            <person name="Mammadov A."/>
            <person name="Sharifova S."/>
            <person name="Ojaghi J."/>
            <person name="Eynullazada K."/>
            <person name="Bayramov B."/>
            <person name="Abdulazimova A."/>
            <person name="Shahmuradov I."/>
        </authorList>
    </citation>
    <scope>NUCLEOTIDE SEQUENCE [LARGE SCALE GENOMIC DNA]</scope>
    <source>
        <strain evidence="6">cv. AG2017</strain>
        <tissue evidence="5">Leaf</tissue>
    </source>
</reference>
<evidence type="ECO:0000256" key="1">
    <source>
        <dbReference type="ARBA" id="ARBA00010528"/>
    </source>
</evidence>
<evidence type="ECO:0000256" key="2">
    <source>
        <dbReference type="ARBA" id="ARBA00022980"/>
    </source>
</evidence>
<dbReference type="Pfam" id="PF00573">
    <property type="entry name" value="Ribosomal_L4"/>
    <property type="match status" value="1"/>
</dbReference>
<dbReference type="SUPFAM" id="SSF52166">
    <property type="entry name" value="Ribosomal protein L4"/>
    <property type="match status" value="1"/>
</dbReference>
<proteinExistence type="inferred from homology"/>
<evidence type="ECO:0000313" key="5">
    <source>
        <dbReference type="EMBL" id="PKI57371.1"/>
    </source>
</evidence>
<dbReference type="PANTHER" id="PTHR10746:SF6">
    <property type="entry name" value="LARGE RIBOSOMAL SUBUNIT PROTEIN UL4M"/>
    <property type="match status" value="1"/>
</dbReference>
<comment type="similarity">
    <text evidence="1">Belongs to the universal ribosomal protein uL4 family.</text>
</comment>
<keyword evidence="2" id="KW-0689">Ribosomal protein</keyword>
<name>A0A2I0JM73_PUNGR</name>
<dbReference type="AlphaFoldDB" id="A0A2I0JM73"/>
<dbReference type="GO" id="GO:0005840">
    <property type="term" value="C:ribosome"/>
    <property type="evidence" value="ECO:0007669"/>
    <property type="project" value="UniProtKB-KW"/>
</dbReference>
<evidence type="ECO:0000256" key="3">
    <source>
        <dbReference type="ARBA" id="ARBA00023274"/>
    </source>
</evidence>
<dbReference type="GO" id="GO:1990904">
    <property type="term" value="C:ribonucleoprotein complex"/>
    <property type="evidence" value="ECO:0007669"/>
    <property type="project" value="UniProtKB-KW"/>
</dbReference>
<evidence type="ECO:0000256" key="4">
    <source>
        <dbReference type="ARBA" id="ARBA00040565"/>
    </source>
</evidence>
<dbReference type="EMBL" id="PGOL01001510">
    <property type="protein sequence ID" value="PKI57371.1"/>
    <property type="molecule type" value="Genomic_DNA"/>
</dbReference>
<dbReference type="Proteomes" id="UP000233551">
    <property type="component" value="Unassembled WGS sequence"/>
</dbReference>
<keyword evidence="3" id="KW-0687">Ribonucleoprotein</keyword>
<dbReference type="GO" id="GO:0006412">
    <property type="term" value="P:translation"/>
    <property type="evidence" value="ECO:0007669"/>
    <property type="project" value="InterPro"/>
</dbReference>